<dbReference type="Proteomes" id="UP000077857">
    <property type="component" value="Unassembled WGS sequence"/>
</dbReference>
<protein>
    <submittedName>
        <fullName evidence="1">Uncharacterized protein</fullName>
    </submittedName>
</protein>
<evidence type="ECO:0000313" key="1">
    <source>
        <dbReference type="EMBL" id="OAI12117.1"/>
    </source>
</evidence>
<proteinExistence type="predicted"/>
<reference evidence="1 2" key="1">
    <citation type="submission" date="2016-03" db="EMBL/GenBank/DDBJ databases">
        <authorList>
            <person name="Ploux O."/>
        </authorList>
    </citation>
    <scope>NUCLEOTIDE SEQUENCE [LARGE SCALE GENOMIC DNA]</scope>
    <source>
        <strain evidence="1 2">R-45378</strain>
    </source>
</reference>
<name>A0A177N2A5_9GAMM</name>
<dbReference type="EMBL" id="LUUJ01000112">
    <property type="protein sequence ID" value="OAI12117.1"/>
    <property type="molecule type" value="Genomic_DNA"/>
</dbReference>
<gene>
    <name evidence="1" type="ORF">A1507_19205</name>
</gene>
<comment type="caution">
    <text evidence="1">The sequence shown here is derived from an EMBL/GenBank/DDBJ whole genome shotgun (WGS) entry which is preliminary data.</text>
</comment>
<sequence length="266" mass="30062">MTTATKEFGKTTFDQLVQLIELVNSQSALKAEFFDIIKGQPDVLRNIFDSDFAWAEGYELSLLEQIAVFSVVSGFNQALAEIASADDPQAAAMEAFHEDDSSSYYPGLDDDEEQRKTILATLMPITKSLESIRLYGLSINDLVARIQRRDQSSDAAIFKVLRIDRSAVSCPCIADRIALAEIEDDQAFFKKLKNALSGPPLKPRDEYGVVRYVLYLLNEDGILDQLSPKDRYQLFCERLAIYPDDGEDAAKSLDQFIWRWKKEFST</sequence>
<evidence type="ECO:0000313" key="2">
    <source>
        <dbReference type="Proteomes" id="UP000077857"/>
    </source>
</evidence>
<dbReference type="OrthoDB" id="5739710at2"/>
<accession>A0A177N2A5</accession>
<dbReference type="AlphaFoldDB" id="A0A177N2A5"/>
<dbReference type="RefSeq" id="WP_064042112.1">
    <property type="nucleotide sequence ID" value="NZ_LUUJ01000112.1"/>
</dbReference>
<organism evidence="1 2">
    <name type="scientific">Methylomonas koyamae</name>
    <dbReference type="NCBI Taxonomy" id="702114"/>
    <lineage>
        <taxon>Bacteria</taxon>
        <taxon>Pseudomonadati</taxon>
        <taxon>Pseudomonadota</taxon>
        <taxon>Gammaproteobacteria</taxon>
        <taxon>Methylococcales</taxon>
        <taxon>Methylococcaceae</taxon>
        <taxon>Methylomonas</taxon>
    </lineage>
</organism>